<dbReference type="RefSeq" id="XP_067716380.1">
    <property type="nucleotide sequence ID" value="XM_067860279.1"/>
</dbReference>
<dbReference type="Proteomes" id="UP001497744">
    <property type="component" value="Unassembled WGS sequence"/>
</dbReference>
<comment type="caution">
    <text evidence="1">The sequence shown here is derived from an EMBL/GenBank/DDBJ whole genome shotgun (WGS) entry which is preliminary data.</text>
</comment>
<dbReference type="EMBL" id="BPLF01000003">
    <property type="protein sequence ID" value="GIX64311.1"/>
    <property type="molecule type" value="Genomic_DNA"/>
</dbReference>
<organism evidence="1 2">
    <name type="scientific">Babesia caballi</name>
    <dbReference type="NCBI Taxonomy" id="5871"/>
    <lineage>
        <taxon>Eukaryota</taxon>
        <taxon>Sar</taxon>
        <taxon>Alveolata</taxon>
        <taxon>Apicomplexa</taxon>
        <taxon>Aconoidasida</taxon>
        <taxon>Piroplasmida</taxon>
        <taxon>Babesiidae</taxon>
        <taxon>Babesia</taxon>
    </lineage>
</organism>
<dbReference type="GeneID" id="94195792"/>
<reference evidence="1 2" key="1">
    <citation type="submission" date="2021-06" db="EMBL/GenBank/DDBJ databases">
        <title>Genome sequence of Babesia caballi.</title>
        <authorList>
            <person name="Yamagishi J."/>
            <person name="Kidaka T."/>
            <person name="Ochi A."/>
        </authorList>
    </citation>
    <scope>NUCLEOTIDE SEQUENCE [LARGE SCALE GENOMIC DNA]</scope>
    <source>
        <strain evidence="1">USDA-D6B2</strain>
    </source>
</reference>
<sequence>MSQTSRRNATHRREVRVLKRVLRRYAPTGVQSEHLHEQVQPQLRHVAPVVGTHAVLEIRVEVGLVLLQRQFPVLQQRQLRVRRPGVRGRSAAAPEDPVQRVHVVGAHEERLPADDLREYAPHRPHVHRLRVLLLPQEELRRPVPVRDDVLRVVFYRVPELARHAEVAYLEHPAVVVQDVGGLQVPVQHPVRVHVRHAQQQLAQQALALRERELRLSLVQQRLELVLHVLHDHVEVVPRLVGHHLLHAEDVGVLELEQDRYLPQVAYWEALLPVRVVELDVLERHDFPGLLVQRPVDSPVRALRYLIEALVVFHAAARHERGQRRRFYRIFLRRQRQVLAVCLPDPSNDIFFDLPAAFSCILYLTRRLLLVRR</sequence>
<protein>
    <submittedName>
        <fullName evidence="1">Sphingomyelin phosphodiesterase</fullName>
    </submittedName>
</protein>
<evidence type="ECO:0000313" key="2">
    <source>
        <dbReference type="Proteomes" id="UP001497744"/>
    </source>
</evidence>
<name>A0AAV4LWT7_BABCB</name>
<proteinExistence type="predicted"/>
<evidence type="ECO:0000313" key="1">
    <source>
        <dbReference type="EMBL" id="GIX64311.1"/>
    </source>
</evidence>
<accession>A0AAV4LWT7</accession>
<gene>
    <name evidence="1" type="ORF">BcabD6B2_37460</name>
</gene>
<keyword evidence="2" id="KW-1185">Reference proteome</keyword>
<dbReference type="AlphaFoldDB" id="A0AAV4LWT7"/>